<dbReference type="PANTHER" id="PTHR39321:SF3">
    <property type="entry name" value="PHOSPHOPANTETHEINE ADENYLYLTRANSFERASE"/>
    <property type="match status" value="1"/>
</dbReference>
<evidence type="ECO:0000313" key="15">
    <source>
        <dbReference type="EMBL" id="CAB4603937.1"/>
    </source>
</evidence>
<dbReference type="EMBL" id="CAEZUT010000008">
    <property type="protein sequence ID" value="CAB4603937.1"/>
    <property type="molecule type" value="Genomic_DNA"/>
</dbReference>
<proteinExistence type="inferred from homology"/>
<evidence type="ECO:0000256" key="6">
    <source>
        <dbReference type="ARBA" id="ARBA00022679"/>
    </source>
</evidence>
<evidence type="ECO:0000256" key="8">
    <source>
        <dbReference type="ARBA" id="ARBA00022741"/>
    </source>
</evidence>
<name>A0A6J6GRN7_9ZZZZ</name>
<dbReference type="InterPro" id="IPR004821">
    <property type="entry name" value="Cyt_trans-like"/>
</dbReference>
<evidence type="ECO:0000259" key="14">
    <source>
        <dbReference type="Pfam" id="PF01467"/>
    </source>
</evidence>
<dbReference type="GO" id="GO:0005524">
    <property type="term" value="F:ATP binding"/>
    <property type="evidence" value="ECO:0007669"/>
    <property type="project" value="UniProtKB-KW"/>
</dbReference>
<protein>
    <recommendedName>
        <fullName evidence="3">Phosphopantetheine adenylyltransferase</fullName>
        <ecNumber evidence="2">2.7.7.3</ecNumber>
    </recommendedName>
</protein>
<dbReference type="Gene3D" id="3.40.50.620">
    <property type="entry name" value="HUPs"/>
    <property type="match status" value="1"/>
</dbReference>
<evidence type="ECO:0000256" key="2">
    <source>
        <dbReference type="ARBA" id="ARBA00012392"/>
    </source>
</evidence>
<keyword evidence="11" id="KW-0173">Coenzyme A biosynthesis</keyword>
<evidence type="ECO:0000256" key="10">
    <source>
        <dbReference type="ARBA" id="ARBA00022842"/>
    </source>
</evidence>
<dbReference type="PRINTS" id="PR01020">
    <property type="entry name" value="LPSBIOSNTHSS"/>
</dbReference>
<dbReference type="PANTHER" id="PTHR39321">
    <property type="entry name" value="NICOTINATE-NUCLEOTIDE ADENYLYLTRANSFERASE-RELATED"/>
    <property type="match status" value="1"/>
</dbReference>
<organism evidence="15">
    <name type="scientific">freshwater metagenome</name>
    <dbReference type="NCBI Taxonomy" id="449393"/>
    <lineage>
        <taxon>unclassified sequences</taxon>
        <taxon>metagenomes</taxon>
        <taxon>ecological metagenomes</taxon>
    </lineage>
</organism>
<dbReference type="HAMAP" id="MF_00244">
    <property type="entry name" value="NaMN_adenylyltr"/>
    <property type="match status" value="1"/>
</dbReference>
<evidence type="ECO:0000256" key="9">
    <source>
        <dbReference type="ARBA" id="ARBA00022840"/>
    </source>
</evidence>
<evidence type="ECO:0000256" key="11">
    <source>
        <dbReference type="ARBA" id="ARBA00022993"/>
    </source>
</evidence>
<dbReference type="InterPro" id="IPR005248">
    <property type="entry name" value="NadD/NMNAT"/>
</dbReference>
<sequence>MIGKNIQNIATDIALIGGTFDPIHNGHLQVIKEVAKRFNKVIVIPTGNPWLKPNAPVASGEQRVAMTQIAVNSLDLGDLVQVSAIEVKRSGPSYAIDTVNELKVIYPDSKLTLVLGSDAAANLNKWHKSDELQKLVDVLVIKRPGVDASNFAEIEISAPDISSTQIRDKVAKAQDISDLVIPTVASFIKEHHLYGSR</sequence>
<comment type="catalytic activity">
    <reaction evidence="13">
        <text>(R)-4'-phosphopantetheine + ATP + H(+) = 3'-dephospho-CoA + diphosphate</text>
        <dbReference type="Rhea" id="RHEA:19801"/>
        <dbReference type="ChEBI" id="CHEBI:15378"/>
        <dbReference type="ChEBI" id="CHEBI:30616"/>
        <dbReference type="ChEBI" id="CHEBI:33019"/>
        <dbReference type="ChEBI" id="CHEBI:57328"/>
        <dbReference type="ChEBI" id="CHEBI:61723"/>
        <dbReference type="EC" id="2.7.7.3"/>
    </reaction>
</comment>
<keyword evidence="8" id="KW-0547">Nucleotide-binding</keyword>
<evidence type="ECO:0000256" key="7">
    <source>
        <dbReference type="ARBA" id="ARBA00022695"/>
    </source>
</evidence>
<feature type="domain" description="Cytidyltransferase-like" evidence="14">
    <location>
        <begin position="15"/>
        <end position="168"/>
    </location>
</feature>
<evidence type="ECO:0000256" key="5">
    <source>
        <dbReference type="ARBA" id="ARBA00022642"/>
    </source>
</evidence>
<evidence type="ECO:0000256" key="1">
    <source>
        <dbReference type="ARBA" id="ARBA00004790"/>
    </source>
</evidence>
<reference evidence="15" key="1">
    <citation type="submission" date="2020-05" db="EMBL/GenBank/DDBJ databases">
        <authorList>
            <person name="Chiriac C."/>
            <person name="Salcher M."/>
            <person name="Ghai R."/>
            <person name="Kavagutti S V."/>
        </authorList>
    </citation>
    <scope>NUCLEOTIDE SEQUENCE</scope>
</reference>
<dbReference type="NCBIfam" id="TIGR00482">
    <property type="entry name" value="nicotinate (nicotinamide) nucleotide adenylyltransferase"/>
    <property type="match status" value="1"/>
</dbReference>
<keyword evidence="12" id="KW-0520">NAD</keyword>
<dbReference type="InterPro" id="IPR014729">
    <property type="entry name" value="Rossmann-like_a/b/a_fold"/>
</dbReference>
<dbReference type="AlphaFoldDB" id="A0A6J6GRN7"/>
<keyword evidence="6" id="KW-0808">Transferase</keyword>
<evidence type="ECO:0000256" key="3">
    <source>
        <dbReference type="ARBA" id="ARBA00013868"/>
    </source>
</evidence>
<keyword evidence="5" id="KW-0662">Pyridine nucleotide biosynthesis</keyword>
<dbReference type="NCBIfam" id="NF000840">
    <property type="entry name" value="PRK00071.1-3"/>
    <property type="match status" value="1"/>
</dbReference>
<accession>A0A6J6GRN7</accession>
<evidence type="ECO:0000256" key="13">
    <source>
        <dbReference type="ARBA" id="ARBA00029346"/>
    </source>
</evidence>
<keyword evidence="4" id="KW-0963">Cytoplasm</keyword>
<evidence type="ECO:0000256" key="12">
    <source>
        <dbReference type="ARBA" id="ARBA00023027"/>
    </source>
</evidence>
<dbReference type="InterPro" id="IPR001980">
    <property type="entry name" value="PPAT"/>
</dbReference>
<dbReference type="NCBIfam" id="TIGR00125">
    <property type="entry name" value="cyt_tran_rel"/>
    <property type="match status" value="1"/>
</dbReference>
<evidence type="ECO:0000256" key="4">
    <source>
        <dbReference type="ARBA" id="ARBA00022490"/>
    </source>
</evidence>
<dbReference type="EC" id="2.7.7.3" evidence="2"/>
<dbReference type="GO" id="GO:0009435">
    <property type="term" value="P:NAD+ biosynthetic process"/>
    <property type="evidence" value="ECO:0007669"/>
    <property type="project" value="UniProtKB-UniPathway"/>
</dbReference>
<gene>
    <name evidence="15" type="ORF">UFOPK1854_00145</name>
</gene>
<dbReference type="Pfam" id="PF01467">
    <property type="entry name" value="CTP_transf_like"/>
    <property type="match status" value="1"/>
</dbReference>
<keyword evidence="10" id="KW-0460">Magnesium</keyword>
<dbReference type="CDD" id="cd02165">
    <property type="entry name" value="NMNAT"/>
    <property type="match status" value="1"/>
</dbReference>
<dbReference type="GO" id="GO:0004595">
    <property type="term" value="F:pantetheine-phosphate adenylyltransferase activity"/>
    <property type="evidence" value="ECO:0007669"/>
    <property type="project" value="UniProtKB-EC"/>
</dbReference>
<dbReference type="SUPFAM" id="SSF52374">
    <property type="entry name" value="Nucleotidylyl transferase"/>
    <property type="match status" value="1"/>
</dbReference>
<keyword evidence="7" id="KW-0548">Nucleotidyltransferase</keyword>
<dbReference type="UniPathway" id="UPA00253"/>
<comment type="pathway">
    <text evidence="1">Cofactor biosynthesis; NAD(+) biosynthesis.</text>
</comment>
<keyword evidence="9" id="KW-0067">ATP-binding</keyword>
<dbReference type="GO" id="GO:0015937">
    <property type="term" value="P:coenzyme A biosynthetic process"/>
    <property type="evidence" value="ECO:0007669"/>
    <property type="project" value="UniProtKB-KW"/>
</dbReference>